<sequence>MDNKIKNIESTVIDLLSILKRYNNGQISYQIAQLEDILNIIKSNSNNEIKENRINTLVEGLYPIRGGLTDFYVWKDDAKERVMINKPISELNDKLWNLVKTDVV</sequence>
<keyword evidence="2" id="KW-1185">Reference proteome</keyword>
<evidence type="ECO:0000313" key="2">
    <source>
        <dbReference type="Proteomes" id="UP001335737"/>
    </source>
</evidence>
<accession>A0ABU6KJ80</accession>
<reference evidence="1 2" key="1">
    <citation type="journal article" date="2024" name="Int. J. Syst. Evol. Microbiol.">
        <title>Virgibacillus tibetensis sp. nov., isolated from salt lake on the Tibetan Plateau of China.</title>
        <authorList>
            <person name="Phurbu D."/>
            <person name="Liu Z.-X."/>
            <person name="Wang R."/>
            <person name="Zheng Y.-Y."/>
            <person name="Liu H.-C."/>
            <person name="Zhou Y.-G."/>
            <person name="Yu Y.-J."/>
            <person name="Li A.-H."/>
        </authorList>
    </citation>
    <scope>NUCLEOTIDE SEQUENCE [LARGE SCALE GENOMIC DNA]</scope>
    <source>
        <strain evidence="1 2">C22-A2</strain>
    </source>
</reference>
<protein>
    <submittedName>
        <fullName evidence="1">Uncharacterized protein</fullName>
    </submittedName>
</protein>
<dbReference type="EMBL" id="JARZFX010000011">
    <property type="protein sequence ID" value="MEC5425171.1"/>
    <property type="molecule type" value="Genomic_DNA"/>
</dbReference>
<comment type="caution">
    <text evidence="1">The sequence shown here is derived from an EMBL/GenBank/DDBJ whole genome shotgun (WGS) entry which is preliminary data.</text>
</comment>
<gene>
    <name evidence="1" type="ORF">QGM71_16925</name>
</gene>
<dbReference type="RefSeq" id="WP_327608724.1">
    <property type="nucleotide sequence ID" value="NZ_JARZFX010000011.1"/>
</dbReference>
<proteinExistence type="predicted"/>
<evidence type="ECO:0000313" key="1">
    <source>
        <dbReference type="EMBL" id="MEC5425171.1"/>
    </source>
</evidence>
<dbReference type="Proteomes" id="UP001335737">
    <property type="component" value="Unassembled WGS sequence"/>
</dbReference>
<organism evidence="1 2">
    <name type="scientific">Virgibacillus tibetensis</name>
    <dbReference type="NCBI Taxonomy" id="3042313"/>
    <lineage>
        <taxon>Bacteria</taxon>
        <taxon>Bacillati</taxon>
        <taxon>Bacillota</taxon>
        <taxon>Bacilli</taxon>
        <taxon>Bacillales</taxon>
        <taxon>Bacillaceae</taxon>
        <taxon>Virgibacillus</taxon>
    </lineage>
</organism>
<name>A0ABU6KJ80_9BACI</name>